<evidence type="ECO:0000313" key="2">
    <source>
        <dbReference type="EMBL" id="EFC42816.1"/>
    </source>
</evidence>
<dbReference type="STRING" id="5762.D2VK82"/>
<dbReference type="VEuPathDB" id="AmoebaDB:NAEGRDRAFT_69302"/>
<evidence type="ECO:0000259" key="1">
    <source>
        <dbReference type="PROSITE" id="PS51886"/>
    </source>
</evidence>
<dbReference type="InParanoid" id="D2VK82"/>
<proteinExistence type="predicted"/>
<dbReference type="KEGG" id="ngr:NAEGRDRAFT_69302"/>
<dbReference type="RefSeq" id="XP_002675560.1">
    <property type="nucleotide sequence ID" value="XM_002675514.1"/>
</dbReference>
<sequence>MEQDEEKTILKLDHHIGSRVLTNFYRTTAKFAKLESKLINYSQYLSLFKGELNIHSSTKLLFRSSRDGFSLSDFHSRCDNQPKLVIIVKAQRGELFGGYTSQNINVALNCSSDSVRDNDSFTFQFGGEKLYVFRLLPSRLEHALHRYSSSYLFAFSFSFWIGDNANHQTLSSSHGQTEENILPEGRLPPGKQYFGGMNFLIEDMEVFKIE</sequence>
<gene>
    <name evidence="2" type="ORF">NAEGRDRAFT_69302</name>
</gene>
<name>D2VK82_NAEGR</name>
<protein>
    <submittedName>
        <fullName evidence="2">Predicted protein</fullName>
    </submittedName>
</protein>
<feature type="domain" description="TLDc" evidence="1">
    <location>
        <begin position="37"/>
        <end position="210"/>
    </location>
</feature>
<dbReference type="OrthoDB" id="25620at2759"/>
<keyword evidence="3" id="KW-1185">Reference proteome</keyword>
<dbReference type="PROSITE" id="PS51886">
    <property type="entry name" value="TLDC"/>
    <property type="match status" value="1"/>
</dbReference>
<dbReference type="Proteomes" id="UP000006671">
    <property type="component" value="Unassembled WGS sequence"/>
</dbReference>
<dbReference type="SMART" id="SM00584">
    <property type="entry name" value="TLDc"/>
    <property type="match status" value="1"/>
</dbReference>
<accession>D2VK82</accession>
<dbReference type="EMBL" id="GG738877">
    <property type="protein sequence ID" value="EFC42816.1"/>
    <property type="molecule type" value="Genomic_DNA"/>
</dbReference>
<dbReference type="GeneID" id="8852904"/>
<reference evidence="2 3" key="1">
    <citation type="journal article" date="2010" name="Cell">
        <title>The genome of Naegleria gruberi illuminates early eukaryotic versatility.</title>
        <authorList>
            <person name="Fritz-Laylin L.K."/>
            <person name="Prochnik S.E."/>
            <person name="Ginger M.L."/>
            <person name="Dacks J.B."/>
            <person name="Carpenter M.L."/>
            <person name="Field M.C."/>
            <person name="Kuo A."/>
            <person name="Paredez A."/>
            <person name="Chapman J."/>
            <person name="Pham J."/>
            <person name="Shu S."/>
            <person name="Neupane R."/>
            <person name="Cipriano M."/>
            <person name="Mancuso J."/>
            <person name="Tu H."/>
            <person name="Salamov A."/>
            <person name="Lindquist E."/>
            <person name="Shapiro H."/>
            <person name="Lucas S."/>
            <person name="Grigoriev I.V."/>
            <person name="Cande W.Z."/>
            <person name="Fulton C."/>
            <person name="Rokhsar D.S."/>
            <person name="Dawson S.C."/>
        </authorList>
    </citation>
    <scope>NUCLEOTIDE SEQUENCE [LARGE SCALE GENOMIC DNA]</scope>
    <source>
        <strain evidence="2 3">NEG-M</strain>
    </source>
</reference>
<organism evidence="3">
    <name type="scientific">Naegleria gruberi</name>
    <name type="common">Amoeba</name>
    <dbReference type="NCBI Taxonomy" id="5762"/>
    <lineage>
        <taxon>Eukaryota</taxon>
        <taxon>Discoba</taxon>
        <taxon>Heterolobosea</taxon>
        <taxon>Tetramitia</taxon>
        <taxon>Eutetramitia</taxon>
        <taxon>Vahlkampfiidae</taxon>
        <taxon>Naegleria</taxon>
    </lineage>
</organism>
<evidence type="ECO:0000313" key="3">
    <source>
        <dbReference type="Proteomes" id="UP000006671"/>
    </source>
</evidence>
<dbReference type="AlphaFoldDB" id="D2VK82"/>
<dbReference type="InterPro" id="IPR006571">
    <property type="entry name" value="TLDc_dom"/>
</dbReference>
<dbReference type="Pfam" id="PF07534">
    <property type="entry name" value="TLD"/>
    <property type="match status" value="1"/>
</dbReference>